<feature type="compositionally biased region" description="Basic residues" evidence="1">
    <location>
        <begin position="89"/>
        <end position="109"/>
    </location>
</feature>
<organism evidence="2 3">
    <name type="scientific">Nephila pilipes</name>
    <name type="common">Giant wood spider</name>
    <name type="synonym">Nephila maculata</name>
    <dbReference type="NCBI Taxonomy" id="299642"/>
    <lineage>
        <taxon>Eukaryota</taxon>
        <taxon>Metazoa</taxon>
        <taxon>Ecdysozoa</taxon>
        <taxon>Arthropoda</taxon>
        <taxon>Chelicerata</taxon>
        <taxon>Arachnida</taxon>
        <taxon>Araneae</taxon>
        <taxon>Araneomorphae</taxon>
        <taxon>Entelegynae</taxon>
        <taxon>Araneoidea</taxon>
        <taxon>Nephilidae</taxon>
        <taxon>Nephila</taxon>
    </lineage>
</organism>
<dbReference type="EMBL" id="BMAW01026905">
    <property type="protein sequence ID" value="GFT99378.1"/>
    <property type="molecule type" value="Genomic_DNA"/>
</dbReference>
<protein>
    <submittedName>
        <fullName evidence="2">Uncharacterized protein</fullName>
    </submittedName>
</protein>
<dbReference type="AlphaFoldDB" id="A0A8X6UDK1"/>
<accession>A0A8X6UDK1</accession>
<reference evidence="2" key="1">
    <citation type="submission" date="2020-08" db="EMBL/GenBank/DDBJ databases">
        <title>Multicomponent nature underlies the extraordinary mechanical properties of spider dragline silk.</title>
        <authorList>
            <person name="Kono N."/>
            <person name="Nakamura H."/>
            <person name="Mori M."/>
            <person name="Yoshida Y."/>
            <person name="Ohtoshi R."/>
            <person name="Malay A.D."/>
            <person name="Moran D.A.P."/>
            <person name="Tomita M."/>
            <person name="Numata K."/>
            <person name="Arakawa K."/>
        </authorList>
    </citation>
    <scope>NUCLEOTIDE SEQUENCE</scope>
</reference>
<gene>
    <name evidence="2" type="ORF">NPIL_541691</name>
</gene>
<feature type="region of interest" description="Disordered" evidence="1">
    <location>
        <begin position="72"/>
        <end position="109"/>
    </location>
</feature>
<dbReference type="Proteomes" id="UP000887013">
    <property type="component" value="Unassembled WGS sequence"/>
</dbReference>
<evidence type="ECO:0000256" key="1">
    <source>
        <dbReference type="SAM" id="MobiDB-lite"/>
    </source>
</evidence>
<proteinExistence type="predicted"/>
<evidence type="ECO:0000313" key="2">
    <source>
        <dbReference type="EMBL" id="GFT99378.1"/>
    </source>
</evidence>
<name>A0A8X6UDK1_NEPPI</name>
<keyword evidence="3" id="KW-1185">Reference proteome</keyword>
<comment type="caution">
    <text evidence="2">The sequence shown here is derived from an EMBL/GenBank/DDBJ whole genome shotgun (WGS) entry which is preliminary data.</text>
</comment>
<sequence>MDHFCIPLKHFLKIFYHRRSFTTAHPGTSGTNRRYRVSSRLITLRQGGEGRPKDISINGSTSAADILWNDDASEANKEGDLPPPPVETRKRKRNRYAVHEKKKKERRKNKILSITRLDLNKTEMSQQGELSCNSISFHKTFA</sequence>
<evidence type="ECO:0000313" key="3">
    <source>
        <dbReference type="Proteomes" id="UP000887013"/>
    </source>
</evidence>